<feature type="region of interest" description="Disordered" evidence="1">
    <location>
        <begin position="1"/>
        <end position="23"/>
    </location>
</feature>
<organism evidence="2">
    <name type="scientific">Siphoviridae sp. ctvph17</name>
    <dbReference type="NCBI Taxonomy" id="2825724"/>
    <lineage>
        <taxon>Viruses</taxon>
        <taxon>Duplodnaviria</taxon>
        <taxon>Heunggongvirae</taxon>
        <taxon>Uroviricota</taxon>
        <taxon>Caudoviricetes</taxon>
    </lineage>
</organism>
<protein>
    <submittedName>
        <fullName evidence="2">Uncharacterized protein</fullName>
    </submittedName>
</protein>
<feature type="compositionally biased region" description="Basic and acidic residues" evidence="1">
    <location>
        <begin position="1"/>
        <end position="14"/>
    </location>
</feature>
<reference evidence="2" key="1">
    <citation type="journal article" date="2021" name="Proc. Natl. Acad. Sci. U.S.A.">
        <title>A Catalog of Tens of Thousands of Viruses from Human Metagenomes Reveals Hidden Associations with Chronic Diseases.</title>
        <authorList>
            <person name="Tisza M.J."/>
            <person name="Buck C.B."/>
        </authorList>
    </citation>
    <scope>NUCLEOTIDE SEQUENCE</scope>
    <source>
        <strain evidence="2">Ctvph17</strain>
    </source>
</reference>
<proteinExistence type="predicted"/>
<dbReference type="EMBL" id="BK016095">
    <property type="protein sequence ID" value="DAF94677.1"/>
    <property type="molecule type" value="Genomic_DNA"/>
</dbReference>
<accession>A0A8S5UJL5</accession>
<sequence length="102" mass="11550">MVRRPPKIDRHGDPIGEPSPPWEITGARIGWAGITVDHDHKTIVTTQPAVYFRRQTPNLQPKDIITTPFDRTLTVTEIQVWEHPRRENVTMGTVALCEAVMG</sequence>
<name>A0A8S5UJL5_9CAUD</name>
<evidence type="ECO:0000256" key="1">
    <source>
        <dbReference type="SAM" id="MobiDB-lite"/>
    </source>
</evidence>
<evidence type="ECO:0000313" key="2">
    <source>
        <dbReference type="EMBL" id="DAF94677.1"/>
    </source>
</evidence>